<reference evidence="5" key="1">
    <citation type="submission" date="2020-03" db="EMBL/GenBank/DDBJ databases">
        <title>Draft sequencing of Paenibacilllus sp. S3N08.</title>
        <authorList>
            <person name="Kim D.-U."/>
        </authorList>
    </citation>
    <scope>NUCLEOTIDE SEQUENCE</scope>
    <source>
        <strain evidence="5">S3N08</strain>
    </source>
</reference>
<dbReference type="InterPro" id="IPR001789">
    <property type="entry name" value="Sig_transdc_resp-reg_receiver"/>
</dbReference>
<evidence type="ECO:0000256" key="2">
    <source>
        <dbReference type="ARBA" id="ARBA00023012"/>
    </source>
</evidence>
<keyword evidence="6" id="KW-1185">Reference proteome</keyword>
<dbReference type="InterPro" id="IPR011006">
    <property type="entry name" value="CheY-like_superfamily"/>
</dbReference>
<evidence type="ECO:0000259" key="4">
    <source>
        <dbReference type="PROSITE" id="PS50110"/>
    </source>
</evidence>
<evidence type="ECO:0000313" key="5">
    <source>
        <dbReference type="EMBL" id="NHN29184.1"/>
    </source>
</evidence>
<feature type="domain" description="Response regulatory" evidence="4">
    <location>
        <begin position="3"/>
        <end position="118"/>
    </location>
</feature>
<dbReference type="RefSeq" id="WP_166146919.1">
    <property type="nucleotide sequence ID" value="NZ_JAAOIW010000002.1"/>
</dbReference>
<dbReference type="PROSITE" id="PS50110">
    <property type="entry name" value="RESPONSE_REGULATORY"/>
    <property type="match status" value="1"/>
</dbReference>
<organism evidence="5 6">
    <name type="scientific">Paenibacillus agricola</name>
    <dbReference type="NCBI Taxonomy" id="2716264"/>
    <lineage>
        <taxon>Bacteria</taxon>
        <taxon>Bacillati</taxon>
        <taxon>Bacillota</taxon>
        <taxon>Bacilli</taxon>
        <taxon>Bacillales</taxon>
        <taxon>Paenibacillaceae</taxon>
        <taxon>Paenibacillus</taxon>
    </lineage>
</organism>
<comment type="caution">
    <text evidence="5">The sequence shown here is derived from an EMBL/GenBank/DDBJ whole genome shotgun (WGS) entry which is preliminary data.</text>
</comment>
<dbReference type="InterPro" id="IPR050595">
    <property type="entry name" value="Bact_response_regulator"/>
</dbReference>
<dbReference type="Pfam" id="PF00072">
    <property type="entry name" value="Response_reg"/>
    <property type="match status" value="1"/>
</dbReference>
<dbReference type="Proteomes" id="UP001165962">
    <property type="component" value="Unassembled WGS sequence"/>
</dbReference>
<feature type="modified residue" description="4-aspartylphosphate" evidence="3">
    <location>
        <position position="53"/>
    </location>
</feature>
<proteinExistence type="predicted"/>
<dbReference type="PANTHER" id="PTHR44591">
    <property type="entry name" value="STRESS RESPONSE REGULATOR PROTEIN 1"/>
    <property type="match status" value="1"/>
</dbReference>
<dbReference type="PANTHER" id="PTHR44591:SF14">
    <property type="entry name" value="PROTEIN PILG"/>
    <property type="match status" value="1"/>
</dbReference>
<dbReference type="SUPFAM" id="SSF52172">
    <property type="entry name" value="CheY-like"/>
    <property type="match status" value="1"/>
</dbReference>
<name>A0ABX0J566_9BACL</name>
<dbReference type="EMBL" id="JAAOIW010000002">
    <property type="protein sequence ID" value="NHN29184.1"/>
    <property type="molecule type" value="Genomic_DNA"/>
</dbReference>
<gene>
    <name evidence="5" type="ORF">G9U52_04995</name>
</gene>
<accession>A0ABX0J566</accession>
<protein>
    <submittedName>
        <fullName evidence="5">Response regulator</fullName>
    </submittedName>
</protein>
<keyword evidence="2" id="KW-0902">Two-component regulatory system</keyword>
<dbReference type="SMART" id="SM00448">
    <property type="entry name" value="REC"/>
    <property type="match status" value="1"/>
</dbReference>
<evidence type="ECO:0000256" key="3">
    <source>
        <dbReference type="PROSITE-ProRule" id="PRU00169"/>
    </source>
</evidence>
<evidence type="ECO:0000256" key="1">
    <source>
        <dbReference type="ARBA" id="ARBA00022553"/>
    </source>
</evidence>
<dbReference type="Gene3D" id="3.40.50.2300">
    <property type="match status" value="1"/>
</dbReference>
<evidence type="ECO:0000313" key="6">
    <source>
        <dbReference type="Proteomes" id="UP001165962"/>
    </source>
</evidence>
<keyword evidence="1 3" id="KW-0597">Phosphoprotein</keyword>
<sequence length="120" mass="13386">MAKVLVVDDAAFMRLMVRNILEDAGHEVVSEAVDGSDAIEKYRRFRPELVIMDITMPVMEGVEAVGKICNAYHNAKIIMCSAMGQRDMVVDSLKAGAIDFVVKPIQNNRLLEAVDRAMFR</sequence>